<proteinExistence type="inferred from homology"/>
<evidence type="ECO:0000256" key="1">
    <source>
        <dbReference type="ARBA" id="ARBA00004123"/>
    </source>
</evidence>
<dbReference type="STRING" id="328815.ENSMVIP00005012830"/>
<accession>A0A093RWW3</accession>
<feature type="non-terminal residue" evidence="6">
    <location>
        <position position="114"/>
    </location>
</feature>
<dbReference type="GO" id="GO:0005634">
    <property type="term" value="C:nucleus"/>
    <property type="evidence" value="ECO:0007669"/>
    <property type="project" value="UniProtKB-SubCell"/>
</dbReference>
<dbReference type="AlphaFoldDB" id="A0A093RWW3"/>
<evidence type="ECO:0000313" key="6">
    <source>
        <dbReference type="EMBL" id="KFW75234.1"/>
    </source>
</evidence>
<keyword evidence="5" id="KW-0539">Nucleus</keyword>
<feature type="non-terminal residue" evidence="6">
    <location>
        <position position="1"/>
    </location>
</feature>
<dbReference type="GO" id="GO:0010494">
    <property type="term" value="C:cytoplasmic stress granule"/>
    <property type="evidence" value="ECO:0007669"/>
    <property type="project" value="UniProtKB-SubCell"/>
</dbReference>
<dbReference type="Pfam" id="PF14799">
    <property type="entry name" value="FAM195"/>
    <property type="match status" value="2"/>
</dbReference>
<evidence type="ECO:0000256" key="4">
    <source>
        <dbReference type="ARBA" id="ARBA00022490"/>
    </source>
</evidence>
<sequence>PAQKLVFNRVNGKRPQVLLHQVSAPEECYTLAHEENVRFIYEGWETPIPTPPFPVPPTRQQVEQQLDGSRSGDSACGPVQYVEKTPNPGLKNFVPIDLEEWWAQQFLAKIENCS</sequence>
<evidence type="ECO:0000256" key="2">
    <source>
        <dbReference type="ARBA" id="ARBA00004210"/>
    </source>
</evidence>
<dbReference type="OrthoDB" id="9983138at2759"/>
<dbReference type="InterPro" id="IPR029428">
    <property type="entry name" value="MCRIP"/>
</dbReference>
<evidence type="ECO:0000256" key="3">
    <source>
        <dbReference type="ARBA" id="ARBA00010821"/>
    </source>
</evidence>
<gene>
    <name evidence="6" type="ORF">N305_01196</name>
</gene>
<evidence type="ECO:0000313" key="7">
    <source>
        <dbReference type="Proteomes" id="UP000053258"/>
    </source>
</evidence>
<dbReference type="EMBL" id="KL669029">
    <property type="protein sequence ID" value="KFW75234.1"/>
    <property type="molecule type" value="Genomic_DNA"/>
</dbReference>
<dbReference type="Proteomes" id="UP000053258">
    <property type="component" value="Unassembled WGS sequence"/>
</dbReference>
<keyword evidence="7" id="KW-1185">Reference proteome</keyword>
<reference evidence="6 7" key="1">
    <citation type="submission" date="2014-06" db="EMBL/GenBank/DDBJ databases">
        <title>Genome evolution of avian class.</title>
        <authorList>
            <person name="Zhang G."/>
            <person name="Li C."/>
        </authorList>
    </citation>
    <scope>NUCLEOTIDE SEQUENCE [LARGE SCALE GENOMIC DNA]</scope>
    <source>
        <strain evidence="6">BGI_N305</strain>
    </source>
</reference>
<comment type="similarity">
    <text evidence="3">Belongs to the MCRIP family.</text>
</comment>
<keyword evidence="4" id="KW-0963">Cytoplasm</keyword>
<comment type="subcellular location">
    <subcellularLocation>
        <location evidence="2">Cytoplasm</location>
        <location evidence="2">Stress granule</location>
    </subcellularLocation>
    <subcellularLocation>
        <location evidence="1">Nucleus</location>
    </subcellularLocation>
</comment>
<organism evidence="6 7">
    <name type="scientific">Manacus vitellinus</name>
    <name type="common">golden-collared manakin</name>
    <dbReference type="NCBI Taxonomy" id="328815"/>
    <lineage>
        <taxon>Eukaryota</taxon>
        <taxon>Metazoa</taxon>
        <taxon>Chordata</taxon>
        <taxon>Craniata</taxon>
        <taxon>Vertebrata</taxon>
        <taxon>Euteleostomi</taxon>
        <taxon>Archelosauria</taxon>
        <taxon>Archosauria</taxon>
        <taxon>Dinosauria</taxon>
        <taxon>Saurischia</taxon>
        <taxon>Theropoda</taxon>
        <taxon>Coelurosauria</taxon>
        <taxon>Aves</taxon>
        <taxon>Neognathae</taxon>
        <taxon>Neoaves</taxon>
        <taxon>Telluraves</taxon>
        <taxon>Australaves</taxon>
        <taxon>Passeriformes</taxon>
        <taxon>Pipridae</taxon>
        <taxon>Manacus</taxon>
    </lineage>
</organism>
<evidence type="ECO:0000256" key="5">
    <source>
        <dbReference type="ARBA" id="ARBA00023242"/>
    </source>
</evidence>
<protein>
    <submittedName>
        <fullName evidence="6">Protein FAM195A</fullName>
    </submittedName>
</protein>
<name>A0A093RWW3_9PASS</name>